<proteinExistence type="predicted"/>
<dbReference type="PANTHER" id="PTHR34986:SF4">
    <property type="entry name" value="EVOLVED BETA-GALACTOSIDASE SUBUNIT BETA-RELATED"/>
    <property type="match status" value="1"/>
</dbReference>
<dbReference type="GO" id="GO:0005829">
    <property type="term" value="C:cytosol"/>
    <property type="evidence" value="ECO:0007669"/>
    <property type="project" value="TreeGrafter"/>
</dbReference>
<dbReference type="SUPFAM" id="SSF51197">
    <property type="entry name" value="Clavaminate synthase-like"/>
    <property type="match status" value="1"/>
</dbReference>
<dbReference type="InterPro" id="IPR037012">
    <property type="entry name" value="NanQ/TabA/YiaL_sf"/>
</dbReference>
<reference evidence="1 2" key="1">
    <citation type="submission" date="2019-11" db="EMBL/GenBank/DDBJ databases">
        <title>Escherichia alba sp. nov. isolated from the gut of plastic-eating superworms Zophobas atratus.</title>
        <authorList>
            <person name="Yang Y."/>
        </authorList>
    </citation>
    <scope>NUCLEOTIDE SEQUENCE [LARGE SCALE GENOMIC DNA]</scope>
    <source>
        <strain evidence="2">BIT-B35</strain>
    </source>
</reference>
<dbReference type="Pfam" id="PF04074">
    <property type="entry name" value="DUF386"/>
    <property type="match status" value="1"/>
</dbReference>
<accession>A0A6L6IGU1</accession>
<gene>
    <name evidence="1" type="ORF">GJV78_07360</name>
</gene>
<dbReference type="RefSeq" id="WP_155107709.1">
    <property type="nucleotide sequence ID" value="NZ_WMJZ01000007.1"/>
</dbReference>
<organism evidence="1 2">
    <name type="scientific">Intestinirhabdus alba</name>
    <dbReference type="NCBI Taxonomy" id="2899544"/>
    <lineage>
        <taxon>Bacteria</taxon>
        <taxon>Pseudomonadati</taxon>
        <taxon>Pseudomonadota</taxon>
        <taxon>Gammaproteobacteria</taxon>
        <taxon>Enterobacterales</taxon>
        <taxon>Enterobacteriaceae</taxon>
        <taxon>Intestinirhabdus</taxon>
    </lineage>
</organism>
<dbReference type="Proteomes" id="UP000477739">
    <property type="component" value="Unassembled WGS sequence"/>
</dbReference>
<evidence type="ECO:0000313" key="1">
    <source>
        <dbReference type="EMBL" id="MTH46072.1"/>
    </source>
</evidence>
<keyword evidence="2" id="KW-1185">Reference proteome</keyword>
<dbReference type="GO" id="GO:0044010">
    <property type="term" value="P:single-species biofilm formation"/>
    <property type="evidence" value="ECO:0007669"/>
    <property type="project" value="TreeGrafter"/>
</dbReference>
<dbReference type="InterPro" id="IPR004375">
    <property type="entry name" value="NanQ/TabA/YiaL"/>
</dbReference>
<dbReference type="OrthoDB" id="6196468at2"/>
<evidence type="ECO:0000313" key="2">
    <source>
        <dbReference type="Proteomes" id="UP000477739"/>
    </source>
</evidence>
<dbReference type="AlphaFoldDB" id="A0A6L6IGU1"/>
<name>A0A6L6IGU1_9ENTR</name>
<dbReference type="Gene3D" id="2.60.120.370">
    <property type="entry name" value="YhcH/YjgK/YiaL"/>
    <property type="match status" value="1"/>
</dbReference>
<dbReference type="PANTHER" id="PTHR34986">
    <property type="entry name" value="EVOLVED BETA-GALACTOSIDASE SUBUNIT BETA"/>
    <property type="match status" value="1"/>
</dbReference>
<dbReference type="EMBL" id="WMJZ01000007">
    <property type="protein sequence ID" value="MTH46072.1"/>
    <property type="molecule type" value="Genomic_DNA"/>
</dbReference>
<protein>
    <submittedName>
        <fullName evidence="1">YhcH/YjgK/YiaL family protein</fullName>
    </submittedName>
</protein>
<sequence>MIIGHLNALPLAGLPPRLRAILTHPDCRLAALQAREDGRWQPEGAQWFCNIGPARTQPTAQRHTEYHRQWADIQVVLEGEEIINAATLEAAAEDDEERRPDLFISQHARHGVAITLRPGDFALFMPGEPHQALCTVAEPRTVRKAVFKVPLALLEV</sequence>
<dbReference type="NCBIfam" id="TIGR00022">
    <property type="entry name" value="YhcH/YjgK/YiaL family protein"/>
    <property type="match status" value="1"/>
</dbReference>
<comment type="caution">
    <text evidence="1">The sequence shown here is derived from an EMBL/GenBank/DDBJ whole genome shotgun (WGS) entry which is preliminary data.</text>
</comment>